<dbReference type="RefSeq" id="WP_141810717.1">
    <property type="nucleotide sequence ID" value="NZ_VFPG01000001.1"/>
</dbReference>
<sequence>MTASGSARIRLRSEDRRRQLIGIGLRLLVTRPIHELAIDEVAAEAGISRGLLFHYFPTKRDYYIAVVRAAGDRMLGQTEVPESGTSQTREHAVTDGFVSFIRRRRANYVALVRAASGGDDRVMEVFQDIRATLTDRILHAMGRSEADAMTRLAVRGWLAMAEEMAVEADDDVATSDLVDYLVDALGRLFDSPAD</sequence>
<evidence type="ECO:0000256" key="4">
    <source>
        <dbReference type="PROSITE-ProRule" id="PRU00335"/>
    </source>
</evidence>
<evidence type="ECO:0000313" key="7">
    <source>
        <dbReference type="Proteomes" id="UP000316331"/>
    </source>
</evidence>
<evidence type="ECO:0000256" key="3">
    <source>
        <dbReference type="ARBA" id="ARBA00023163"/>
    </source>
</evidence>
<dbReference type="Pfam" id="PF21943">
    <property type="entry name" value="TetR_C_46"/>
    <property type="match status" value="1"/>
</dbReference>
<evidence type="ECO:0000259" key="5">
    <source>
        <dbReference type="PROSITE" id="PS50977"/>
    </source>
</evidence>
<evidence type="ECO:0000256" key="1">
    <source>
        <dbReference type="ARBA" id="ARBA00023015"/>
    </source>
</evidence>
<dbReference type="OrthoDB" id="8479950at2"/>
<evidence type="ECO:0000256" key="2">
    <source>
        <dbReference type="ARBA" id="ARBA00023125"/>
    </source>
</evidence>
<keyword evidence="7" id="KW-1185">Reference proteome</keyword>
<dbReference type="EMBL" id="VFPG01000001">
    <property type="protein sequence ID" value="TQM32879.1"/>
    <property type="molecule type" value="Genomic_DNA"/>
</dbReference>
<dbReference type="InterPro" id="IPR050109">
    <property type="entry name" value="HTH-type_TetR-like_transc_reg"/>
</dbReference>
<dbReference type="PROSITE" id="PS50977">
    <property type="entry name" value="HTH_TETR_2"/>
    <property type="match status" value="1"/>
</dbReference>
<comment type="caution">
    <text evidence="6">The sequence shown here is derived from an EMBL/GenBank/DDBJ whole genome shotgun (WGS) entry which is preliminary data.</text>
</comment>
<dbReference type="GO" id="GO:0000976">
    <property type="term" value="F:transcription cis-regulatory region binding"/>
    <property type="evidence" value="ECO:0007669"/>
    <property type="project" value="TreeGrafter"/>
</dbReference>
<dbReference type="AlphaFoldDB" id="A0A543FG98"/>
<keyword evidence="1" id="KW-0805">Transcription regulation</keyword>
<dbReference type="GO" id="GO:0003700">
    <property type="term" value="F:DNA-binding transcription factor activity"/>
    <property type="evidence" value="ECO:0007669"/>
    <property type="project" value="TreeGrafter"/>
</dbReference>
<proteinExistence type="predicted"/>
<dbReference type="PANTHER" id="PTHR30055">
    <property type="entry name" value="HTH-TYPE TRANSCRIPTIONAL REGULATOR RUTR"/>
    <property type="match status" value="1"/>
</dbReference>
<dbReference type="InterPro" id="IPR001647">
    <property type="entry name" value="HTH_TetR"/>
</dbReference>
<feature type="DNA-binding region" description="H-T-H motif" evidence="4">
    <location>
        <begin position="37"/>
        <end position="56"/>
    </location>
</feature>
<name>A0A543FG98_9NOCA</name>
<dbReference type="Pfam" id="PF00440">
    <property type="entry name" value="TetR_N"/>
    <property type="match status" value="1"/>
</dbReference>
<protein>
    <submittedName>
        <fullName evidence="6">TetR family transcriptional regulator</fullName>
    </submittedName>
</protein>
<keyword evidence="3" id="KW-0804">Transcription</keyword>
<organism evidence="6 7">
    <name type="scientific">Nocardia bhagyanarayanae</name>
    <dbReference type="NCBI Taxonomy" id="1215925"/>
    <lineage>
        <taxon>Bacteria</taxon>
        <taxon>Bacillati</taxon>
        <taxon>Actinomycetota</taxon>
        <taxon>Actinomycetes</taxon>
        <taxon>Mycobacteriales</taxon>
        <taxon>Nocardiaceae</taxon>
        <taxon>Nocardia</taxon>
    </lineage>
</organism>
<dbReference type="Gene3D" id="1.10.357.10">
    <property type="entry name" value="Tetracycline Repressor, domain 2"/>
    <property type="match status" value="1"/>
</dbReference>
<accession>A0A543FG98</accession>
<dbReference type="InterPro" id="IPR009057">
    <property type="entry name" value="Homeodomain-like_sf"/>
</dbReference>
<gene>
    <name evidence="6" type="ORF">FB390_4580</name>
</gene>
<evidence type="ECO:0000313" key="6">
    <source>
        <dbReference type="EMBL" id="TQM32879.1"/>
    </source>
</evidence>
<dbReference type="PANTHER" id="PTHR30055:SF174">
    <property type="entry name" value="TRANSCRIPTIONAL REGULATORY PROTEIN (PROBABLY TETR-FAMILY)-RELATED"/>
    <property type="match status" value="1"/>
</dbReference>
<dbReference type="InterPro" id="IPR054129">
    <property type="entry name" value="DesT_TetR_C"/>
</dbReference>
<keyword evidence="2 4" id="KW-0238">DNA-binding</keyword>
<dbReference type="Proteomes" id="UP000316331">
    <property type="component" value="Unassembled WGS sequence"/>
</dbReference>
<reference evidence="6 7" key="1">
    <citation type="submission" date="2019-06" db="EMBL/GenBank/DDBJ databases">
        <title>Sequencing the genomes of 1000 actinobacteria strains.</title>
        <authorList>
            <person name="Klenk H.-P."/>
        </authorList>
    </citation>
    <scope>NUCLEOTIDE SEQUENCE [LARGE SCALE GENOMIC DNA]</scope>
    <source>
        <strain evidence="6 7">DSM 103495</strain>
    </source>
</reference>
<feature type="domain" description="HTH tetR-type" evidence="5">
    <location>
        <begin position="14"/>
        <end position="74"/>
    </location>
</feature>
<dbReference type="SUPFAM" id="SSF46689">
    <property type="entry name" value="Homeodomain-like"/>
    <property type="match status" value="1"/>
</dbReference>